<dbReference type="Pfam" id="PF00107">
    <property type="entry name" value="ADH_zinc_N"/>
    <property type="match status" value="1"/>
</dbReference>
<evidence type="ECO:0000259" key="4">
    <source>
        <dbReference type="Pfam" id="PF08240"/>
    </source>
</evidence>
<dbReference type="SUPFAM" id="SSF50129">
    <property type="entry name" value="GroES-like"/>
    <property type="match status" value="1"/>
</dbReference>
<dbReference type="AlphaFoldDB" id="A0A382SCB2"/>
<dbReference type="PROSITE" id="PS00116">
    <property type="entry name" value="DNA_POLYMERASE_B"/>
    <property type="match status" value="1"/>
</dbReference>
<proteinExistence type="predicted"/>
<dbReference type="InterPro" id="IPR036291">
    <property type="entry name" value="NAD(P)-bd_dom_sf"/>
</dbReference>
<dbReference type="InterPro" id="IPR013149">
    <property type="entry name" value="ADH-like_C"/>
</dbReference>
<evidence type="ECO:0000256" key="1">
    <source>
        <dbReference type="ARBA" id="ARBA00023002"/>
    </source>
</evidence>
<dbReference type="GO" id="GO:0003676">
    <property type="term" value="F:nucleic acid binding"/>
    <property type="evidence" value="ECO:0007669"/>
    <property type="project" value="InterPro"/>
</dbReference>
<protein>
    <recommendedName>
        <fullName evidence="6">Enoyl reductase (ER) domain-containing protein</fullName>
    </recommendedName>
</protein>
<keyword evidence="2" id="KW-0812">Transmembrane</keyword>
<feature type="domain" description="Alcohol dehydrogenase-like N-terminal" evidence="4">
    <location>
        <begin position="24"/>
        <end position="124"/>
    </location>
</feature>
<feature type="domain" description="Alcohol dehydrogenase-like C-terminal" evidence="3">
    <location>
        <begin position="170"/>
        <end position="236"/>
    </location>
</feature>
<dbReference type="InterPro" id="IPR011032">
    <property type="entry name" value="GroES-like_sf"/>
</dbReference>
<dbReference type="Gene3D" id="3.40.50.720">
    <property type="entry name" value="NAD(P)-binding Rossmann-like Domain"/>
    <property type="match status" value="1"/>
</dbReference>
<sequence length="251" mass="27670">MKAGIFNGQKIKLNEIPKPNLILDDEVLIKVKSAGICGSDLRIIHGKNEPDNLPIGHELSGEIVEVNNPIYDKYIGKRVAVDVVSAGRACGICKHCLNGKYTYCLFKDEESGGSYAEYLKRRIRGCFILDDSMSFSDGALIEPLAVAVHAFRRLDSKIGENILILGSGTIGLMCLYVAKLLNFNNIYITTKYDHQKKVAEYFGADVIFDYKDDVEKQIYSDTDGLGVDISIETVGAYSAEINTLTDAVQLT</sequence>
<dbReference type="EMBL" id="UINC01127623">
    <property type="protein sequence ID" value="SVD06867.1"/>
    <property type="molecule type" value="Genomic_DNA"/>
</dbReference>
<dbReference type="PANTHER" id="PTHR43401">
    <property type="entry name" value="L-THREONINE 3-DEHYDROGENASE"/>
    <property type="match status" value="1"/>
</dbReference>
<dbReference type="InterPro" id="IPR013154">
    <property type="entry name" value="ADH-like_N"/>
</dbReference>
<dbReference type="GO" id="GO:0016491">
    <property type="term" value="F:oxidoreductase activity"/>
    <property type="evidence" value="ECO:0007669"/>
    <property type="project" value="UniProtKB-KW"/>
</dbReference>
<evidence type="ECO:0008006" key="6">
    <source>
        <dbReference type="Google" id="ProtNLM"/>
    </source>
</evidence>
<feature type="non-terminal residue" evidence="5">
    <location>
        <position position="251"/>
    </location>
</feature>
<keyword evidence="1" id="KW-0560">Oxidoreductase</keyword>
<gene>
    <name evidence="5" type="ORF">METZ01_LOCUS359721</name>
</gene>
<dbReference type="SUPFAM" id="SSF51735">
    <property type="entry name" value="NAD(P)-binding Rossmann-fold domains"/>
    <property type="match status" value="1"/>
</dbReference>
<dbReference type="PANTHER" id="PTHR43401:SF2">
    <property type="entry name" value="L-THREONINE 3-DEHYDROGENASE"/>
    <property type="match status" value="1"/>
</dbReference>
<evidence type="ECO:0000259" key="3">
    <source>
        <dbReference type="Pfam" id="PF00107"/>
    </source>
</evidence>
<accession>A0A382SCB2</accession>
<reference evidence="5" key="1">
    <citation type="submission" date="2018-05" db="EMBL/GenBank/DDBJ databases">
        <authorList>
            <person name="Lanie J.A."/>
            <person name="Ng W.-L."/>
            <person name="Kazmierczak K.M."/>
            <person name="Andrzejewski T.M."/>
            <person name="Davidsen T.M."/>
            <person name="Wayne K.J."/>
            <person name="Tettelin H."/>
            <person name="Glass J.I."/>
            <person name="Rusch D."/>
            <person name="Podicherti R."/>
            <person name="Tsui H.-C.T."/>
            <person name="Winkler M.E."/>
        </authorList>
    </citation>
    <scope>NUCLEOTIDE SEQUENCE</scope>
</reference>
<keyword evidence="2" id="KW-1133">Transmembrane helix</keyword>
<dbReference type="InterPro" id="IPR017964">
    <property type="entry name" value="DNA-dir_DNA_pol_B_CS"/>
</dbReference>
<dbReference type="InterPro" id="IPR050129">
    <property type="entry name" value="Zn_alcohol_dh"/>
</dbReference>
<dbReference type="GO" id="GO:0000166">
    <property type="term" value="F:nucleotide binding"/>
    <property type="evidence" value="ECO:0007669"/>
    <property type="project" value="InterPro"/>
</dbReference>
<dbReference type="Gene3D" id="3.90.180.10">
    <property type="entry name" value="Medium-chain alcohol dehydrogenases, catalytic domain"/>
    <property type="match status" value="1"/>
</dbReference>
<evidence type="ECO:0000256" key="2">
    <source>
        <dbReference type="SAM" id="Phobius"/>
    </source>
</evidence>
<organism evidence="5">
    <name type="scientific">marine metagenome</name>
    <dbReference type="NCBI Taxonomy" id="408172"/>
    <lineage>
        <taxon>unclassified sequences</taxon>
        <taxon>metagenomes</taxon>
        <taxon>ecological metagenomes</taxon>
    </lineage>
</organism>
<feature type="transmembrane region" description="Helical" evidence="2">
    <location>
        <begin position="162"/>
        <end position="181"/>
    </location>
</feature>
<keyword evidence="2" id="KW-0472">Membrane</keyword>
<dbReference type="Pfam" id="PF08240">
    <property type="entry name" value="ADH_N"/>
    <property type="match status" value="1"/>
</dbReference>
<evidence type="ECO:0000313" key="5">
    <source>
        <dbReference type="EMBL" id="SVD06867.1"/>
    </source>
</evidence>
<name>A0A382SCB2_9ZZZZ</name>